<dbReference type="Proteomes" id="UP000317371">
    <property type="component" value="Unassembled WGS sequence"/>
</dbReference>
<dbReference type="InParanoid" id="A0A540VEH9"/>
<dbReference type="Gene3D" id="3.40.50.11970">
    <property type="match status" value="1"/>
</dbReference>
<dbReference type="AlphaFoldDB" id="A0A540VEH9"/>
<feature type="domain" description="Fibronectin type-III" evidence="2">
    <location>
        <begin position="225"/>
        <end position="324"/>
    </location>
</feature>
<dbReference type="InterPro" id="IPR003961">
    <property type="entry name" value="FN3_dom"/>
</dbReference>
<evidence type="ECO:0000256" key="1">
    <source>
        <dbReference type="SAM" id="Phobius"/>
    </source>
</evidence>
<dbReference type="Pfam" id="PF00041">
    <property type="entry name" value="fn3"/>
    <property type="match status" value="1"/>
</dbReference>
<dbReference type="Gene3D" id="3.80.10.10">
    <property type="entry name" value="Ribonuclease Inhibitor"/>
    <property type="match status" value="1"/>
</dbReference>
<dbReference type="SUPFAM" id="SSF49265">
    <property type="entry name" value="Fibronectin type III"/>
    <property type="match status" value="2"/>
</dbReference>
<dbReference type="SMART" id="SM00060">
    <property type="entry name" value="FN3"/>
    <property type="match status" value="2"/>
</dbReference>
<dbReference type="PANTHER" id="PTHR37835:SF1">
    <property type="entry name" value="ALPHA-CLOSTRIPAIN"/>
    <property type="match status" value="1"/>
</dbReference>
<organism evidence="3 4">
    <name type="scientific">Litorilinea aerophila</name>
    <dbReference type="NCBI Taxonomy" id="1204385"/>
    <lineage>
        <taxon>Bacteria</taxon>
        <taxon>Bacillati</taxon>
        <taxon>Chloroflexota</taxon>
        <taxon>Caldilineae</taxon>
        <taxon>Caldilineales</taxon>
        <taxon>Caldilineaceae</taxon>
        <taxon>Litorilinea</taxon>
    </lineage>
</organism>
<dbReference type="InterPro" id="IPR005077">
    <property type="entry name" value="Peptidase_C11"/>
</dbReference>
<accession>A0A540VEH9</accession>
<dbReference type="SUPFAM" id="SSF52058">
    <property type="entry name" value="L domain-like"/>
    <property type="match status" value="1"/>
</dbReference>
<proteinExistence type="predicted"/>
<feature type="transmembrane region" description="Helical" evidence="1">
    <location>
        <begin position="52"/>
        <end position="74"/>
    </location>
</feature>
<dbReference type="InterPro" id="IPR001611">
    <property type="entry name" value="Leu-rich_rpt"/>
</dbReference>
<keyword evidence="1" id="KW-0812">Transmembrane</keyword>
<reference evidence="3 4" key="1">
    <citation type="submission" date="2019-06" db="EMBL/GenBank/DDBJ databases">
        <title>Genome sequence of Litorilinea aerophila BAA-2444.</title>
        <authorList>
            <person name="Maclea K.S."/>
            <person name="Maurais E.G."/>
            <person name="Iannazzi L.C."/>
        </authorList>
    </citation>
    <scope>NUCLEOTIDE SEQUENCE [LARGE SCALE GENOMIC DNA]</scope>
    <source>
        <strain evidence="3 4">ATCC BAA-2444</strain>
    </source>
</reference>
<dbReference type="PROSITE" id="PS50853">
    <property type="entry name" value="FN3"/>
    <property type="match status" value="2"/>
</dbReference>
<dbReference type="OrthoDB" id="8924492at2"/>
<feature type="domain" description="Fibronectin type-III" evidence="2">
    <location>
        <begin position="786"/>
        <end position="879"/>
    </location>
</feature>
<keyword evidence="1" id="KW-0472">Membrane</keyword>
<protein>
    <recommendedName>
        <fullName evidence="2">Fibronectin type-III domain-containing protein</fullName>
    </recommendedName>
</protein>
<dbReference type="PANTHER" id="PTHR37835">
    <property type="entry name" value="ALPHA-CLOSTRIPAIN"/>
    <property type="match status" value="1"/>
</dbReference>
<keyword evidence="4" id="KW-1185">Reference proteome</keyword>
<dbReference type="Pfam" id="PF00560">
    <property type="entry name" value="LRR_1"/>
    <property type="match status" value="1"/>
</dbReference>
<sequence>MDPGIHRLYRSQNSRLTSSGVWQPVNAKRSSCREVAPSLRFHLHNALGARAAGIWVALPLILAAGAWALLWAALRPTPVQAQVDTTCDAVSAIPAEECRALVALYQNTDGAAWDDHTLWLTVNGSTTPCDWFGVTCEGGHVTRLELPGNSLRGNLPRALGGLGHLQQLDLSDNLLRGGVPDSLCRLAVAGTQAHLAYNQLQARDARTRACLDHLDPDWLETQTIPPRELTVGQITTDQIQLRWQPIPYTGDGGYYEVRYATRLDGPYTVHGTTADKTADGYMLDGLTPGQTYFIQVRTFTPAHSNQEHGQLSQPAQLAAVTQAESGFVLLILYFPADNDLSPYVDSVLERVRRGSELNPNVQVIFLGDKRGPANTRIFEVARGVITRTHTVEEVWGTDELDTSDPNVLAWFLTHARERFPGAARTVVSLMGHGVGMMPEFPWPTLDDGADVPSTTPPGIPALPKGIEATPGDVGDGSGYLSSIDFGAALAAATDNGANPFDVVFFDQCFQGNLATLYQVHRSARVLVASPNYAWLAAPYHQYLVALSPTATPELMADRLIRIYQGALDDSHPNVIFWVRGADIPAITQAVSQLGTSLQAALQTGNSAILATIGNAARLSQYVDTTQCGRQQFQMGPPDELLGAGSFASNLRRGFGPGDPFGIYDAAGALLAQLDQVESLARVGHPYLAPQVTWTYTDTITLLAPLRRESPPNVAWRASIFGATPPMDAIWTPSPDQTVPITQPFALAEESTWDEFIAAWYTGPMTPTVGEWCHYTPPVRITQDVTETLTLTVTDQGLGTAQVIWTATAAEDATSYWLLARPQGQSNWTVVEQLPLTQTVLTLAAPEAGVTFDLQVVAQDALGLVVAESNPVDWAVSGPVLDRRIYLPVVRK</sequence>
<evidence type="ECO:0000259" key="2">
    <source>
        <dbReference type="PROSITE" id="PS50853"/>
    </source>
</evidence>
<comment type="caution">
    <text evidence="3">The sequence shown here is derived from an EMBL/GenBank/DDBJ whole genome shotgun (WGS) entry which is preliminary data.</text>
</comment>
<evidence type="ECO:0000313" key="4">
    <source>
        <dbReference type="Proteomes" id="UP000317371"/>
    </source>
</evidence>
<dbReference type="Gene3D" id="2.60.40.10">
    <property type="entry name" value="Immunoglobulins"/>
    <property type="match status" value="1"/>
</dbReference>
<evidence type="ECO:0000313" key="3">
    <source>
        <dbReference type="EMBL" id="TQE95169.1"/>
    </source>
</evidence>
<keyword evidence="1" id="KW-1133">Transmembrane helix</keyword>
<dbReference type="CDD" id="cd00063">
    <property type="entry name" value="FN3"/>
    <property type="match status" value="1"/>
</dbReference>
<name>A0A540VEH9_9CHLR</name>
<dbReference type="EMBL" id="VIGC01000016">
    <property type="protein sequence ID" value="TQE95169.1"/>
    <property type="molecule type" value="Genomic_DNA"/>
</dbReference>
<dbReference type="InterPro" id="IPR032675">
    <property type="entry name" value="LRR_dom_sf"/>
</dbReference>
<gene>
    <name evidence="3" type="ORF">FKZ61_13460</name>
</gene>
<dbReference type="InterPro" id="IPR036116">
    <property type="entry name" value="FN3_sf"/>
</dbReference>
<dbReference type="InterPro" id="IPR013783">
    <property type="entry name" value="Ig-like_fold"/>
</dbReference>